<evidence type="ECO:0000313" key="1">
    <source>
        <dbReference type="EMBL" id="MPM94852.1"/>
    </source>
</evidence>
<reference evidence="1" key="1">
    <citation type="submission" date="2019-08" db="EMBL/GenBank/DDBJ databases">
        <authorList>
            <person name="Kucharzyk K."/>
            <person name="Murdoch R.W."/>
            <person name="Higgins S."/>
            <person name="Loffler F."/>
        </authorList>
    </citation>
    <scope>NUCLEOTIDE SEQUENCE</scope>
</reference>
<gene>
    <name evidence="1" type="ORF">SDC9_142001</name>
</gene>
<sequence length="81" mass="9047">MLAGEISVTLLITSAVQSLLLKLLEKEQVNRTIFPSLRIKEPSRDPDTFIAMAAFVFISTESSHALERYEIPFGKIFTSST</sequence>
<protein>
    <submittedName>
        <fullName evidence="1">Uncharacterized protein</fullName>
    </submittedName>
</protein>
<name>A0A645E2Q0_9ZZZZ</name>
<organism evidence="1">
    <name type="scientific">bioreactor metagenome</name>
    <dbReference type="NCBI Taxonomy" id="1076179"/>
    <lineage>
        <taxon>unclassified sequences</taxon>
        <taxon>metagenomes</taxon>
        <taxon>ecological metagenomes</taxon>
    </lineage>
</organism>
<accession>A0A645E2Q0</accession>
<dbReference type="AlphaFoldDB" id="A0A645E2Q0"/>
<dbReference type="EMBL" id="VSSQ01041430">
    <property type="protein sequence ID" value="MPM94852.1"/>
    <property type="molecule type" value="Genomic_DNA"/>
</dbReference>
<proteinExistence type="predicted"/>
<comment type="caution">
    <text evidence="1">The sequence shown here is derived from an EMBL/GenBank/DDBJ whole genome shotgun (WGS) entry which is preliminary data.</text>
</comment>